<dbReference type="Proteomes" id="UP000004995">
    <property type="component" value="Unassembled WGS sequence"/>
</dbReference>
<proteinExistence type="predicted"/>
<name>K3YBE8_SETIT</name>
<keyword evidence="2" id="KW-1185">Reference proteome</keyword>
<reference evidence="1" key="2">
    <citation type="submission" date="2018-08" db="UniProtKB">
        <authorList>
            <consortium name="EnsemblPlants"/>
        </authorList>
    </citation>
    <scope>IDENTIFICATION</scope>
    <source>
        <strain evidence="1">Yugu1</strain>
    </source>
</reference>
<dbReference type="EMBL" id="AGNK02004587">
    <property type="status" value="NOT_ANNOTATED_CDS"/>
    <property type="molecule type" value="Genomic_DNA"/>
</dbReference>
<dbReference type="HOGENOM" id="CLU_2744860_0_0_1"/>
<dbReference type="EnsemblPlants" id="KQK99962">
    <property type="protein sequence ID" value="KQK99962"/>
    <property type="gene ID" value="SETIT_011542mg"/>
</dbReference>
<sequence>MFSVPRLLTHSPRHDRLELPTHPCKRPADGVFLLGEYQSGWNVFILNAGMEMECVHLASIQGETWKLIPCV</sequence>
<dbReference type="InParanoid" id="K3YBE8"/>
<dbReference type="AlphaFoldDB" id="K3YBE8"/>
<evidence type="ECO:0000313" key="2">
    <source>
        <dbReference type="Proteomes" id="UP000004995"/>
    </source>
</evidence>
<reference evidence="2" key="1">
    <citation type="journal article" date="2012" name="Nat. Biotechnol.">
        <title>Reference genome sequence of the model plant Setaria.</title>
        <authorList>
            <person name="Bennetzen J.L."/>
            <person name="Schmutz J."/>
            <person name="Wang H."/>
            <person name="Percifield R."/>
            <person name="Hawkins J."/>
            <person name="Pontaroli A.C."/>
            <person name="Estep M."/>
            <person name="Feng L."/>
            <person name="Vaughn J.N."/>
            <person name="Grimwood J."/>
            <person name="Jenkins J."/>
            <person name="Barry K."/>
            <person name="Lindquist E."/>
            <person name="Hellsten U."/>
            <person name="Deshpande S."/>
            <person name="Wang X."/>
            <person name="Wu X."/>
            <person name="Mitros T."/>
            <person name="Triplett J."/>
            <person name="Yang X."/>
            <person name="Ye C.Y."/>
            <person name="Mauro-Herrera M."/>
            <person name="Wang L."/>
            <person name="Li P."/>
            <person name="Sharma M."/>
            <person name="Sharma R."/>
            <person name="Ronald P.C."/>
            <person name="Panaud O."/>
            <person name="Kellogg E.A."/>
            <person name="Brutnell T.P."/>
            <person name="Doust A.N."/>
            <person name="Tuskan G.A."/>
            <person name="Rokhsar D."/>
            <person name="Devos K.M."/>
        </authorList>
    </citation>
    <scope>NUCLEOTIDE SEQUENCE [LARGE SCALE GENOMIC DNA]</scope>
    <source>
        <strain evidence="2">cv. Yugu1</strain>
    </source>
</reference>
<protein>
    <submittedName>
        <fullName evidence="1">Uncharacterized protein</fullName>
    </submittedName>
</protein>
<organism evidence="1 2">
    <name type="scientific">Setaria italica</name>
    <name type="common">Foxtail millet</name>
    <name type="synonym">Panicum italicum</name>
    <dbReference type="NCBI Taxonomy" id="4555"/>
    <lineage>
        <taxon>Eukaryota</taxon>
        <taxon>Viridiplantae</taxon>
        <taxon>Streptophyta</taxon>
        <taxon>Embryophyta</taxon>
        <taxon>Tracheophyta</taxon>
        <taxon>Spermatophyta</taxon>
        <taxon>Magnoliopsida</taxon>
        <taxon>Liliopsida</taxon>
        <taxon>Poales</taxon>
        <taxon>Poaceae</taxon>
        <taxon>PACMAD clade</taxon>
        <taxon>Panicoideae</taxon>
        <taxon>Panicodae</taxon>
        <taxon>Paniceae</taxon>
        <taxon>Cenchrinae</taxon>
        <taxon>Setaria</taxon>
    </lineage>
</organism>
<accession>K3YBE8</accession>
<evidence type="ECO:0000313" key="1">
    <source>
        <dbReference type="EnsemblPlants" id="KQK99962"/>
    </source>
</evidence>
<dbReference type="Gramene" id="KQK99962">
    <property type="protein sequence ID" value="KQK99962"/>
    <property type="gene ID" value="SETIT_011542mg"/>
</dbReference>